<dbReference type="PANTHER" id="PTHR42756:SF1">
    <property type="entry name" value="TRANSCRIPTIONAL REPRESSOR OF EMRAB OPERON"/>
    <property type="match status" value="1"/>
</dbReference>
<reference evidence="5" key="1">
    <citation type="submission" date="2019-08" db="EMBL/GenBank/DDBJ databases">
        <authorList>
            <person name="Kucharzyk K."/>
            <person name="Murdoch R.W."/>
            <person name="Higgins S."/>
            <person name="Loffler F."/>
        </authorList>
    </citation>
    <scope>NUCLEOTIDE SEQUENCE</scope>
</reference>
<dbReference type="InterPro" id="IPR000835">
    <property type="entry name" value="HTH_MarR-typ"/>
</dbReference>
<comment type="caution">
    <text evidence="5">The sequence shown here is derived from an EMBL/GenBank/DDBJ whole genome shotgun (WGS) entry which is preliminary data.</text>
</comment>
<dbReference type="InterPro" id="IPR036388">
    <property type="entry name" value="WH-like_DNA-bd_sf"/>
</dbReference>
<dbReference type="Pfam" id="PF01047">
    <property type="entry name" value="MarR"/>
    <property type="match status" value="1"/>
</dbReference>
<evidence type="ECO:0000256" key="3">
    <source>
        <dbReference type="ARBA" id="ARBA00023163"/>
    </source>
</evidence>
<sequence length="136" mass="15409">MITITDTIAKLSNFIALSEEKAKNQCKEHGLTETQMHYLEKIADLDNPTVTELSRELKLSKPTVTVTVDRLVEKGFVNRVRSDRDRRSAHLHLTERGAELNATHDIAHIAIAKHIARKVTNSELEEFIRIVGKIVD</sequence>
<evidence type="ECO:0000256" key="1">
    <source>
        <dbReference type="ARBA" id="ARBA00023015"/>
    </source>
</evidence>
<dbReference type="PROSITE" id="PS50995">
    <property type="entry name" value="HTH_MARR_2"/>
    <property type="match status" value="1"/>
</dbReference>
<keyword evidence="2" id="KW-0238">DNA-binding</keyword>
<protein>
    <recommendedName>
        <fullName evidence="4">HTH marR-type domain-containing protein</fullName>
    </recommendedName>
</protein>
<keyword evidence="3" id="KW-0804">Transcription</keyword>
<organism evidence="5">
    <name type="scientific">bioreactor metagenome</name>
    <dbReference type="NCBI Taxonomy" id="1076179"/>
    <lineage>
        <taxon>unclassified sequences</taxon>
        <taxon>metagenomes</taxon>
        <taxon>ecological metagenomes</taxon>
    </lineage>
</organism>
<accession>A0A645CRG7</accession>
<dbReference type="Gene3D" id="1.10.10.10">
    <property type="entry name" value="Winged helix-like DNA-binding domain superfamily/Winged helix DNA-binding domain"/>
    <property type="match status" value="1"/>
</dbReference>
<dbReference type="SMART" id="SM00347">
    <property type="entry name" value="HTH_MARR"/>
    <property type="match status" value="1"/>
</dbReference>
<evidence type="ECO:0000313" key="5">
    <source>
        <dbReference type="EMBL" id="MPM79507.1"/>
    </source>
</evidence>
<feature type="domain" description="HTH marR-type" evidence="4">
    <location>
        <begin position="1"/>
        <end position="136"/>
    </location>
</feature>
<proteinExistence type="predicted"/>
<dbReference type="PRINTS" id="PR00598">
    <property type="entry name" value="HTHMARR"/>
</dbReference>
<gene>
    <name evidence="5" type="ORF">SDC9_126545</name>
</gene>
<dbReference type="GO" id="GO:0003677">
    <property type="term" value="F:DNA binding"/>
    <property type="evidence" value="ECO:0007669"/>
    <property type="project" value="UniProtKB-KW"/>
</dbReference>
<evidence type="ECO:0000259" key="4">
    <source>
        <dbReference type="PROSITE" id="PS50995"/>
    </source>
</evidence>
<evidence type="ECO:0000256" key="2">
    <source>
        <dbReference type="ARBA" id="ARBA00023125"/>
    </source>
</evidence>
<dbReference type="GO" id="GO:0003700">
    <property type="term" value="F:DNA-binding transcription factor activity"/>
    <property type="evidence" value="ECO:0007669"/>
    <property type="project" value="InterPro"/>
</dbReference>
<dbReference type="EMBL" id="VSSQ01029389">
    <property type="protein sequence ID" value="MPM79507.1"/>
    <property type="molecule type" value="Genomic_DNA"/>
</dbReference>
<dbReference type="PANTHER" id="PTHR42756">
    <property type="entry name" value="TRANSCRIPTIONAL REGULATOR, MARR"/>
    <property type="match status" value="1"/>
</dbReference>
<dbReference type="InterPro" id="IPR036390">
    <property type="entry name" value="WH_DNA-bd_sf"/>
</dbReference>
<name>A0A645CRG7_9ZZZZ</name>
<dbReference type="SUPFAM" id="SSF46785">
    <property type="entry name" value="Winged helix' DNA-binding domain"/>
    <property type="match status" value="1"/>
</dbReference>
<keyword evidence="1" id="KW-0805">Transcription regulation</keyword>
<dbReference type="AlphaFoldDB" id="A0A645CRG7"/>